<keyword evidence="2" id="KW-1185">Reference proteome</keyword>
<dbReference type="Proteomes" id="UP001215598">
    <property type="component" value="Unassembled WGS sequence"/>
</dbReference>
<accession>A0AAD7MIY2</accession>
<proteinExistence type="predicted"/>
<reference evidence="1" key="1">
    <citation type="submission" date="2023-03" db="EMBL/GenBank/DDBJ databases">
        <title>Massive genome expansion in bonnet fungi (Mycena s.s.) driven by repeated elements and novel gene families across ecological guilds.</title>
        <authorList>
            <consortium name="Lawrence Berkeley National Laboratory"/>
            <person name="Harder C.B."/>
            <person name="Miyauchi S."/>
            <person name="Viragh M."/>
            <person name="Kuo A."/>
            <person name="Thoen E."/>
            <person name="Andreopoulos B."/>
            <person name="Lu D."/>
            <person name="Skrede I."/>
            <person name="Drula E."/>
            <person name="Henrissat B."/>
            <person name="Morin E."/>
            <person name="Kohler A."/>
            <person name="Barry K."/>
            <person name="LaButti K."/>
            <person name="Morin E."/>
            <person name="Salamov A."/>
            <person name="Lipzen A."/>
            <person name="Mereny Z."/>
            <person name="Hegedus B."/>
            <person name="Baldrian P."/>
            <person name="Stursova M."/>
            <person name="Weitz H."/>
            <person name="Taylor A."/>
            <person name="Grigoriev I.V."/>
            <person name="Nagy L.G."/>
            <person name="Martin F."/>
            <person name="Kauserud H."/>
        </authorList>
    </citation>
    <scope>NUCLEOTIDE SEQUENCE</scope>
    <source>
        <strain evidence="1">CBHHK182m</strain>
    </source>
</reference>
<organism evidence="1 2">
    <name type="scientific">Mycena metata</name>
    <dbReference type="NCBI Taxonomy" id="1033252"/>
    <lineage>
        <taxon>Eukaryota</taxon>
        <taxon>Fungi</taxon>
        <taxon>Dikarya</taxon>
        <taxon>Basidiomycota</taxon>
        <taxon>Agaricomycotina</taxon>
        <taxon>Agaricomycetes</taxon>
        <taxon>Agaricomycetidae</taxon>
        <taxon>Agaricales</taxon>
        <taxon>Marasmiineae</taxon>
        <taxon>Mycenaceae</taxon>
        <taxon>Mycena</taxon>
    </lineage>
</organism>
<evidence type="ECO:0000313" key="2">
    <source>
        <dbReference type="Proteomes" id="UP001215598"/>
    </source>
</evidence>
<dbReference type="EMBL" id="JARKIB010000260">
    <property type="protein sequence ID" value="KAJ7718828.1"/>
    <property type="molecule type" value="Genomic_DNA"/>
</dbReference>
<gene>
    <name evidence="1" type="ORF">B0H16DRAFT_1700533</name>
</gene>
<name>A0AAD7MIY2_9AGAR</name>
<protein>
    <submittedName>
        <fullName evidence="1">Uncharacterized protein</fullName>
    </submittedName>
</protein>
<sequence>MLPHAPTKRAAETGIPEDQATQCWARVYRRRFRRQEKENQVGIRRRGTSKERTGGREDKRFEFCYFQANALLPCGFACAKPAFVWRWSQGTREGRGRGVADGIEILVEFRCRRAKGQREGERRGRGGLGKEECRGERGEDVLGYAPYSIHYYIATHPVHLIQRVLRDLSRRTKGAGGARPRRVRGVRGYKRWAALGARRRARGWRAGDRRI</sequence>
<evidence type="ECO:0000313" key="1">
    <source>
        <dbReference type="EMBL" id="KAJ7718828.1"/>
    </source>
</evidence>
<dbReference type="AlphaFoldDB" id="A0AAD7MIY2"/>
<comment type="caution">
    <text evidence="1">The sequence shown here is derived from an EMBL/GenBank/DDBJ whole genome shotgun (WGS) entry which is preliminary data.</text>
</comment>